<feature type="transmembrane region" description="Helical" evidence="1">
    <location>
        <begin position="12"/>
        <end position="29"/>
    </location>
</feature>
<protein>
    <submittedName>
        <fullName evidence="2">Uncharacterized protein</fullName>
    </submittedName>
</protein>
<keyword evidence="1" id="KW-0472">Membrane</keyword>
<keyword evidence="1" id="KW-1133">Transmembrane helix</keyword>
<name>A0A8S5T663_9CAUD</name>
<reference evidence="2" key="1">
    <citation type="journal article" date="2021" name="Proc. Natl. Acad. Sci. U.S.A.">
        <title>A Catalog of Tens of Thousands of Viruses from Human Metagenomes Reveals Hidden Associations with Chronic Diseases.</title>
        <authorList>
            <person name="Tisza M.J."/>
            <person name="Buck C.B."/>
        </authorList>
    </citation>
    <scope>NUCLEOTIDE SEQUENCE</scope>
    <source>
        <strain evidence="2">CtkmP13</strain>
    </source>
</reference>
<keyword evidence="1" id="KW-0812">Transmembrane</keyword>
<dbReference type="EMBL" id="BK032757">
    <property type="protein sequence ID" value="DAF58608.1"/>
    <property type="molecule type" value="Genomic_DNA"/>
</dbReference>
<evidence type="ECO:0000256" key="1">
    <source>
        <dbReference type="SAM" id="Phobius"/>
    </source>
</evidence>
<organism evidence="2">
    <name type="scientific">Siphoviridae sp. ctkmP13</name>
    <dbReference type="NCBI Taxonomy" id="2827925"/>
    <lineage>
        <taxon>Viruses</taxon>
        <taxon>Duplodnaviria</taxon>
        <taxon>Heunggongvirae</taxon>
        <taxon>Uroviricota</taxon>
        <taxon>Caudoviricetes</taxon>
    </lineage>
</organism>
<sequence>MVRQDSRYKNLFSSVLFYTLIVEYFLLFANKKDNFLIKFSKERRKRCYMTKLKK</sequence>
<evidence type="ECO:0000313" key="2">
    <source>
        <dbReference type="EMBL" id="DAF58608.1"/>
    </source>
</evidence>
<accession>A0A8S5T663</accession>
<proteinExistence type="predicted"/>